<dbReference type="InterPro" id="IPR007280">
    <property type="entry name" value="Peptidase_C_arc/bac"/>
</dbReference>
<evidence type="ECO:0000256" key="5">
    <source>
        <dbReference type="ARBA" id="ARBA00022729"/>
    </source>
</evidence>
<dbReference type="Gene3D" id="3.40.50.200">
    <property type="entry name" value="Peptidase S8/S53 domain"/>
    <property type="match status" value="1"/>
</dbReference>
<feature type="domain" description="Peptidase C-terminal archaeal/bacterial" evidence="12">
    <location>
        <begin position="610"/>
        <end position="676"/>
    </location>
</feature>
<dbReference type="PROSITE" id="PS00137">
    <property type="entry name" value="SUBTILASE_HIS"/>
    <property type="match status" value="1"/>
</dbReference>
<dbReference type="Pfam" id="PF04151">
    <property type="entry name" value="PPC"/>
    <property type="match status" value="2"/>
</dbReference>
<dbReference type="Gene3D" id="2.60.120.380">
    <property type="match status" value="2"/>
</dbReference>
<organism evidence="14 15">
    <name type="scientific">Aliikangiella coralliicola</name>
    <dbReference type="NCBI Taxonomy" id="2592383"/>
    <lineage>
        <taxon>Bacteria</taxon>
        <taxon>Pseudomonadati</taxon>
        <taxon>Pseudomonadota</taxon>
        <taxon>Gammaproteobacteria</taxon>
        <taxon>Oceanospirillales</taxon>
        <taxon>Pleioneaceae</taxon>
        <taxon>Aliikangiella</taxon>
    </lineage>
</organism>
<dbReference type="InterPro" id="IPR022398">
    <property type="entry name" value="Peptidase_S8_His-AS"/>
</dbReference>
<feature type="domain" description="Peptidase C-terminal archaeal/bacterial" evidence="12">
    <location>
        <begin position="502"/>
        <end position="569"/>
    </location>
</feature>
<dbReference type="PRINTS" id="PR00723">
    <property type="entry name" value="SUBTILISIN"/>
</dbReference>
<dbReference type="Pfam" id="PF22148">
    <property type="entry name" value="Fervidolysin_NPro-like"/>
    <property type="match status" value="1"/>
</dbReference>
<dbReference type="GO" id="GO:0005576">
    <property type="term" value="C:extracellular region"/>
    <property type="evidence" value="ECO:0007669"/>
    <property type="project" value="UniProtKB-SubCell"/>
</dbReference>
<evidence type="ECO:0000256" key="4">
    <source>
        <dbReference type="ARBA" id="ARBA00022670"/>
    </source>
</evidence>
<feature type="region of interest" description="Disordered" evidence="10">
    <location>
        <begin position="192"/>
        <end position="231"/>
    </location>
</feature>
<reference evidence="14 15" key="1">
    <citation type="submission" date="2019-07" db="EMBL/GenBank/DDBJ databases">
        <title>Draft genome for Aliikangiella sp. M105.</title>
        <authorList>
            <person name="Wang G."/>
        </authorList>
    </citation>
    <scope>NUCLEOTIDE SEQUENCE [LARGE SCALE GENOMIC DNA]</scope>
    <source>
        <strain evidence="14 15">M105</strain>
    </source>
</reference>
<dbReference type="Pfam" id="PF00082">
    <property type="entry name" value="Peptidase_S8"/>
    <property type="match status" value="1"/>
</dbReference>
<feature type="active site" description="Charge relay system" evidence="9">
    <location>
        <position position="232"/>
    </location>
</feature>
<evidence type="ECO:0000313" key="15">
    <source>
        <dbReference type="Proteomes" id="UP000315439"/>
    </source>
</evidence>
<dbReference type="InterPro" id="IPR050131">
    <property type="entry name" value="Peptidase_S8_subtilisin-like"/>
</dbReference>
<dbReference type="InterPro" id="IPR036852">
    <property type="entry name" value="Peptidase_S8/S53_dom_sf"/>
</dbReference>
<protein>
    <submittedName>
        <fullName evidence="14">S8 family serine peptidase</fullName>
    </submittedName>
</protein>
<dbReference type="InterPro" id="IPR015500">
    <property type="entry name" value="Peptidase_S8_subtilisin-rel"/>
</dbReference>
<evidence type="ECO:0000313" key="14">
    <source>
        <dbReference type="EMBL" id="TQV85098.1"/>
    </source>
</evidence>
<evidence type="ECO:0000256" key="10">
    <source>
        <dbReference type="SAM" id="MobiDB-lite"/>
    </source>
</evidence>
<evidence type="ECO:0000259" key="12">
    <source>
        <dbReference type="Pfam" id="PF04151"/>
    </source>
</evidence>
<keyword evidence="5" id="KW-0732">Signal</keyword>
<proteinExistence type="inferred from homology"/>
<feature type="active site" description="Charge relay system" evidence="9">
    <location>
        <position position="413"/>
    </location>
</feature>
<feature type="domain" description="Peptidase S8/S53" evidence="11">
    <location>
        <begin position="158"/>
        <end position="457"/>
    </location>
</feature>
<keyword evidence="15" id="KW-1185">Reference proteome</keyword>
<dbReference type="SUPFAM" id="SSF52743">
    <property type="entry name" value="Subtilisin-like"/>
    <property type="match status" value="1"/>
</dbReference>
<keyword evidence="8" id="KW-0865">Zymogen</keyword>
<gene>
    <name evidence="14" type="ORF">FLL46_21395</name>
</gene>
<dbReference type="PROSITE" id="PS51892">
    <property type="entry name" value="SUBTILASE"/>
    <property type="match status" value="1"/>
</dbReference>
<evidence type="ECO:0000259" key="11">
    <source>
        <dbReference type="Pfam" id="PF00082"/>
    </source>
</evidence>
<evidence type="ECO:0000256" key="9">
    <source>
        <dbReference type="PROSITE-ProRule" id="PRU01240"/>
    </source>
</evidence>
<evidence type="ECO:0000256" key="3">
    <source>
        <dbReference type="ARBA" id="ARBA00022525"/>
    </source>
</evidence>
<name>A0A545U6J7_9GAMM</name>
<evidence type="ECO:0000256" key="2">
    <source>
        <dbReference type="ARBA" id="ARBA00011073"/>
    </source>
</evidence>
<dbReference type="Proteomes" id="UP000315439">
    <property type="component" value="Unassembled WGS sequence"/>
</dbReference>
<dbReference type="CDD" id="cd07496">
    <property type="entry name" value="Peptidases_S8_13"/>
    <property type="match status" value="1"/>
</dbReference>
<dbReference type="GO" id="GO:0004252">
    <property type="term" value="F:serine-type endopeptidase activity"/>
    <property type="evidence" value="ECO:0007669"/>
    <property type="project" value="UniProtKB-UniRule"/>
</dbReference>
<evidence type="ECO:0000259" key="13">
    <source>
        <dbReference type="Pfam" id="PF22148"/>
    </source>
</evidence>
<comment type="caution">
    <text evidence="14">The sequence shown here is derived from an EMBL/GenBank/DDBJ whole genome shotgun (WGS) entry which is preliminary data.</text>
</comment>
<dbReference type="AlphaFoldDB" id="A0A545U6J7"/>
<sequence>MVGNALAQTPSPIDEGITFETSAADVAMNAAVNNAVTDQIIVKYKENGLSTLNSQMAQTTQNVVSRWSANIGRQLNAKMVKKTPHGAGVFKLDKSLSQSDLNSLIGELQADSNVLYAEPDLKMYPLATPNDTHYNLQWHYYEATGGMNMPAAWDVTQGEGVVVAVLDTGYRPHVDLNANILPGYDMITDVATANDGNGRDSDARDPGDATTTGECGNDQNGNPLPARNSSWHGTHVAGTIAAVTNNSSGVAGVAYKSKVVPVRVLGKCGGYTSDIAAGIVWASGGSVSGVPANANPAKVINMSLGGGGSCNTTYQNAINTARNNGATVVVAAGNSNANAANFTPASCPGVINVAATNRAGGRSYYSNYGASIDVAAPGGELTQTTSSNGVLSTLNSGTNGPANDNYSYSQGTSMAAPHVAGAAALLYAVKPNITPTEVENALKNTARSFPSTCSQCGSGIVDAKAAIDSVSGGGGGNPPGGNELANGVAKTGLQGAQGAELRYTFSVPAGATNLKFAMSGGSGDADLYVRFGSQPTTGTYDCRPWKGGNTENCDISNVQAGTYHVMVRGYSSFSGVSLTASYTENSGGGNNGGTANYNSLSGSQGAWKHHQITIPAGMSSLVVNMSGGSGDADLYVRQSSQPTLSSYNCRPWKNGNTETCTISNPAAGTWYVSVYGYRTYSGANVSVEWKP</sequence>
<dbReference type="PANTHER" id="PTHR43806">
    <property type="entry name" value="PEPTIDASE S8"/>
    <property type="match status" value="1"/>
</dbReference>
<evidence type="ECO:0000256" key="7">
    <source>
        <dbReference type="ARBA" id="ARBA00022825"/>
    </source>
</evidence>
<keyword evidence="3" id="KW-0964">Secreted</keyword>
<feature type="active site" description="Charge relay system" evidence="9">
    <location>
        <position position="167"/>
    </location>
</feature>
<keyword evidence="7 9" id="KW-0720">Serine protease</keyword>
<dbReference type="GO" id="GO:0006508">
    <property type="term" value="P:proteolysis"/>
    <property type="evidence" value="ECO:0007669"/>
    <property type="project" value="UniProtKB-KW"/>
</dbReference>
<dbReference type="InterPro" id="IPR034176">
    <property type="entry name" value="Peptidases_S8_13"/>
</dbReference>
<evidence type="ECO:0000256" key="1">
    <source>
        <dbReference type="ARBA" id="ARBA00004613"/>
    </source>
</evidence>
<dbReference type="InterPro" id="IPR000209">
    <property type="entry name" value="Peptidase_S8/S53_dom"/>
</dbReference>
<evidence type="ECO:0000256" key="6">
    <source>
        <dbReference type="ARBA" id="ARBA00022801"/>
    </source>
</evidence>
<feature type="compositionally biased region" description="Basic and acidic residues" evidence="10">
    <location>
        <begin position="197"/>
        <end position="207"/>
    </location>
</feature>
<keyword evidence="6 9" id="KW-0378">Hydrolase</keyword>
<keyword evidence="4 9" id="KW-0645">Protease</keyword>
<dbReference type="EMBL" id="VIKS01000013">
    <property type="protein sequence ID" value="TQV85098.1"/>
    <property type="molecule type" value="Genomic_DNA"/>
</dbReference>
<dbReference type="FunFam" id="2.60.120.380:FF:000013">
    <property type="entry name" value="Alkaline serine protease"/>
    <property type="match status" value="1"/>
</dbReference>
<evidence type="ECO:0000256" key="8">
    <source>
        <dbReference type="ARBA" id="ARBA00023145"/>
    </source>
</evidence>
<dbReference type="InterPro" id="IPR023828">
    <property type="entry name" value="Peptidase_S8_Ser-AS"/>
</dbReference>
<dbReference type="InterPro" id="IPR054399">
    <property type="entry name" value="Fervidolysin-like_N_prodom"/>
</dbReference>
<feature type="domain" description="Fervidolysin-like N-terminal prodomain" evidence="13">
    <location>
        <begin position="26"/>
        <end position="119"/>
    </location>
</feature>
<comment type="subcellular location">
    <subcellularLocation>
        <location evidence="1">Secreted</location>
    </subcellularLocation>
</comment>
<dbReference type="PROSITE" id="PS00138">
    <property type="entry name" value="SUBTILASE_SER"/>
    <property type="match status" value="1"/>
</dbReference>
<dbReference type="FunFam" id="3.40.50.200:FF:000022">
    <property type="entry name" value="Extracellular protease"/>
    <property type="match status" value="1"/>
</dbReference>
<dbReference type="OrthoDB" id="9790784at2"/>
<accession>A0A545U6J7</accession>
<dbReference type="PANTHER" id="PTHR43806:SF11">
    <property type="entry name" value="CEREVISIN-RELATED"/>
    <property type="match status" value="1"/>
</dbReference>
<comment type="similarity">
    <text evidence="2 9">Belongs to the peptidase S8 family.</text>
</comment>
<feature type="compositionally biased region" description="Polar residues" evidence="10">
    <location>
        <begin position="209"/>
        <end position="231"/>
    </location>
</feature>